<feature type="compositionally biased region" description="Pro residues" evidence="8">
    <location>
        <begin position="53"/>
        <end position="64"/>
    </location>
</feature>
<keyword evidence="7" id="KW-0325">Glycoprotein</keyword>
<feature type="transmembrane region" description="Helical" evidence="9">
    <location>
        <begin position="89"/>
        <end position="110"/>
    </location>
</feature>
<sequence length="155" mass="16474">MRPSERACLLLAILPVALLALAPQRTSLPPAPAKDASGGSGPSQGDPQKASPASPPPPPPPPPFAGNHSGGAQRNPVLAMLRDLPALKAAVIGACAASACLMACLLFRVFRSKRRNKKPRKYDIITTPAERVEMAPLNEEDDEDEDSTVFDIKYR</sequence>
<dbReference type="PANTHER" id="PTHR28607:SF3">
    <property type="entry name" value="MEMBRANE PROTEIN FAM174B"/>
    <property type="match status" value="1"/>
</dbReference>
<evidence type="ECO:0000256" key="7">
    <source>
        <dbReference type="ARBA" id="ARBA00023180"/>
    </source>
</evidence>
<evidence type="ECO:0000256" key="8">
    <source>
        <dbReference type="SAM" id="MobiDB-lite"/>
    </source>
</evidence>
<dbReference type="OrthoDB" id="9950075at2759"/>
<feature type="chain" id="PRO_5026972884" evidence="10">
    <location>
        <begin position="21"/>
        <end position="155"/>
    </location>
</feature>
<dbReference type="RefSeq" id="XP_013915022.1">
    <property type="nucleotide sequence ID" value="XM_014059547.1"/>
</dbReference>
<evidence type="ECO:0000256" key="10">
    <source>
        <dbReference type="SAM" id="SignalP"/>
    </source>
</evidence>
<evidence type="ECO:0000256" key="9">
    <source>
        <dbReference type="SAM" id="Phobius"/>
    </source>
</evidence>
<feature type="compositionally biased region" description="Low complexity" evidence="8">
    <location>
        <begin position="43"/>
        <end position="52"/>
    </location>
</feature>
<dbReference type="Pfam" id="PF06679">
    <property type="entry name" value="DUF1180"/>
    <property type="match status" value="1"/>
</dbReference>
<comment type="similarity">
    <text evidence="2">Belongs to the FAM174 family.</text>
</comment>
<dbReference type="KEGG" id="tsr:106543513"/>
<evidence type="ECO:0000256" key="4">
    <source>
        <dbReference type="ARBA" id="ARBA00022729"/>
    </source>
</evidence>
<dbReference type="GeneID" id="106543513"/>
<dbReference type="AlphaFoldDB" id="A0A6I9XM91"/>
<dbReference type="CTD" id="400451"/>
<keyword evidence="6 9" id="KW-0472">Membrane</keyword>
<dbReference type="InterPro" id="IPR009565">
    <property type="entry name" value="FAM174-like"/>
</dbReference>
<keyword evidence="5 9" id="KW-1133">Transmembrane helix</keyword>
<feature type="signal peptide" evidence="10">
    <location>
        <begin position="1"/>
        <end position="20"/>
    </location>
</feature>
<keyword evidence="4 10" id="KW-0732">Signal</keyword>
<organism evidence="11 12">
    <name type="scientific">Thamnophis sirtalis</name>
    <dbReference type="NCBI Taxonomy" id="35019"/>
    <lineage>
        <taxon>Eukaryota</taxon>
        <taxon>Metazoa</taxon>
        <taxon>Chordata</taxon>
        <taxon>Craniata</taxon>
        <taxon>Vertebrata</taxon>
        <taxon>Euteleostomi</taxon>
        <taxon>Lepidosauria</taxon>
        <taxon>Squamata</taxon>
        <taxon>Bifurcata</taxon>
        <taxon>Unidentata</taxon>
        <taxon>Episquamata</taxon>
        <taxon>Toxicofera</taxon>
        <taxon>Serpentes</taxon>
        <taxon>Colubroidea</taxon>
        <taxon>Colubridae</taxon>
        <taxon>Natricinae</taxon>
        <taxon>Thamnophis</taxon>
    </lineage>
</organism>
<proteinExistence type="inferred from homology"/>
<accession>A0A6I9XM91</accession>
<reference evidence="12" key="1">
    <citation type="submission" date="2025-08" db="UniProtKB">
        <authorList>
            <consortium name="RefSeq"/>
        </authorList>
    </citation>
    <scope>IDENTIFICATION</scope>
    <source>
        <tissue evidence="12">Skeletal muscle</tissue>
    </source>
</reference>
<evidence type="ECO:0000256" key="6">
    <source>
        <dbReference type="ARBA" id="ARBA00023136"/>
    </source>
</evidence>
<evidence type="ECO:0000313" key="12">
    <source>
        <dbReference type="RefSeq" id="XP_013915022.1"/>
    </source>
</evidence>
<evidence type="ECO:0000256" key="3">
    <source>
        <dbReference type="ARBA" id="ARBA00022692"/>
    </source>
</evidence>
<keyword evidence="11" id="KW-1185">Reference proteome</keyword>
<evidence type="ECO:0000256" key="5">
    <source>
        <dbReference type="ARBA" id="ARBA00022989"/>
    </source>
</evidence>
<dbReference type="Proteomes" id="UP000504617">
    <property type="component" value="Unplaced"/>
</dbReference>
<dbReference type="GO" id="GO:0016020">
    <property type="term" value="C:membrane"/>
    <property type="evidence" value="ECO:0007669"/>
    <property type="project" value="UniProtKB-SubCell"/>
</dbReference>
<dbReference type="PANTHER" id="PTHR28607">
    <property type="entry name" value="EXPRESSED PROTEIN"/>
    <property type="match status" value="1"/>
</dbReference>
<feature type="region of interest" description="Disordered" evidence="8">
    <location>
        <begin position="133"/>
        <end position="155"/>
    </location>
</feature>
<feature type="compositionally biased region" description="Acidic residues" evidence="8">
    <location>
        <begin position="138"/>
        <end position="148"/>
    </location>
</feature>
<feature type="region of interest" description="Disordered" evidence="8">
    <location>
        <begin position="27"/>
        <end position="76"/>
    </location>
</feature>
<evidence type="ECO:0000256" key="1">
    <source>
        <dbReference type="ARBA" id="ARBA00004479"/>
    </source>
</evidence>
<name>A0A6I9XM91_9SAUR</name>
<evidence type="ECO:0000313" key="11">
    <source>
        <dbReference type="Proteomes" id="UP000504617"/>
    </source>
</evidence>
<protein>
    <submittedName>
        <fullName evidence="12">Membrane protein FAM174B</fullName>
    </submittedName>
</protein>
<keyword evidence="3 9" id="KW-0812">Transmembrane</keyword>
<evidence type="ECO:0000256" key="2">
    <source>
        <dbReference type="ARBA" id="ARBA00006986"/>
    </source>
</evidence>
<comment type="subcellular location">
    <subcellularLocation>
        <location evidence="1">Membrane</location>
        <topology evidence="1">Single-pass type I membrane protein</topology>
    </subcellularLocation>
</comment>
<gene>
    <name evidence="12" type="primary">FAM174B</name>
</gene>